<evidence type="ECO:0000259" key="2">
    <source>
        <dbReference type="Pfam" id="PF25934"/>
    </source>
</evidence>
<organism evidence="3 4">
    <name type="scientific">Halogranum rubrum</name>
    <dbReference type="NCBI Taxonomy" id="553466"/>
    <lineage>
        <taxon>Archaea</taxon>
        <taxon>Methanobacteriati</taxon>
        <taxon>Methanobacteriota</taxon>
        <taxon>Stenosarchaea group</taxon>
        <taxon>Halobacteria</taxon>
        <taxon>Halobacteriales</taxon>
        <taxon>Haloferacaceae</taxon>
    </lineage>
</organism>
<feature type="transmembrane region" description="Helical" evidence="1">
    <location>
        <begin position="227"/>
        <end position="253"/>
    </location>
</feature>
<dbReference type="Pfam" id="PF25934">
    <property type="entry name" value="DUF7979"/>
    <property type="match status" value="1"/>
</dbReference>
<protein>
    <recommendedName>
        <fullName evidence="2">DUF7979 domain-containing protein</fullName>
    </recommendedName>
</protein>
<sequence>MNYRRTALALLVVGVLLTPSVGYVFALDDVTGPDRYRSSSGYVATPVDASNDTFLADRYASRVTFRADSLRYRHVATDYDAPNATRRVLADAVDTGRATTRNDSVRADLAAIDDEYPFVTNDSTRDGVYDLRLSTEAETTVVRTTRANDSVIADVVRRDLSVSYESLPPAEQATFDAIRNATEHGEFGYRLWSDEPVPDAPLVEKQGTTYAVWVNLHVDDFNFPDGLLFGLVASALGVVSLVAAGLVAVVGYVRSLPVETATE</sequence>
<keyword evidence="1" id="KW-0812">Transmembrane</keyword>
<feature type="domain" description="DUF7979" evidence="2">
    <location>
        <begin position="142"/>
        <end position="213"/>
    </location>
</feature>
<keyword evidence="1" id="KW-0472">Membrane</keyword>
<keyword evidence="1" id="KW-1133">Transmembrane helix</keyword>
<evidence type="ECO:0000256" key="1">
    <source>
        <dbReference type="SAM" id="Phobius"/>
    </source>
</evidence>
<proteinExistence type="predicted"/>
<dbReference type="Proteomes" id="UP000199607">
    <property type="component" value="Unassembled WGS sequence"/>
</dbReference>
<dbReference type="RefSeq" id="WP_089871097.1">
    <property type="nucleotide sequence ID" value="NZ_FOTC01000005.1"/>
</dbReference>
<name>A0A1I4HC37_9EURY</name>
<dbReference type="AlphaFoldDB" id="A0A1I4HC37"/>
<keyword evidence="4" id="KW-1185">Reference proteome</keyword>
<evidence type="ECO:0000313" key="3">
    <source>
        <dbReference type="EMBL" id="SFL38991.1"/>
    </source>
</evidence>
<dbReference type="EMBL" id="FOTC01000005">
    <property type="protein sequence ID" value="SFL38991.1"/>
    <property type="molecule type" value="Genomic_DNA"/>
</dbReference>
<accession>A0A1I4HC37</accession>
<dbReference type="STRING" id="553466.SAMN04487950_3595"/>
<reference evidence="4" key="1">
    <citation type="submission" date="2016-10" db="EMBL/GenBank/DDBJ databases">
        <authorList>
            <person name="Varghese N."/>
            <person name="Submissions S."/>
        </authorList>
    </citation>
    <scope>NUCLEOTIDE SEQUENCE [LARGE SCALE GENOMIC DNA]</scope>
    <source>
        <strain evidence="4">CGMCC 1.7738</strain>
    </source>
</reference>
<dbReference type="InterPro" id="IPR058285">
    <property type="entry name" value="DUF7979"/>
</dbReference>
<evidence type="ECO:0000313" key="4">
    <source>
        <dbReference type="Proteomes" id="UP000199607"/>
    </source>
</evidence>
<gene>
    <name evidence="3" type="ORF">SAMN04487950_3595</name>
</gene>